<dbReference type="InterPro" id="IPR027256">
    <property type="entry name" value="P-typ_ATPase_IB"/>
</dbReference>
<keyword evidence="7" id="KW-1278">Translocase</keyword>
<dbReference type="GO" id="GO:0016887">
    <property type="term" value="F:ATP hydrolysis activity"/>
    <property type="evidence" value="ECO:0007669"/>
    <property type="project" value="InterPro"/>
</dbReference>
<evidence type="ECO:0000259" key="12">
    <source>
        <dbReference type="PROSITE" id="PS50846"/>
    </source>
</evidence>
<keyword evidence="5 10" id="KW-0547">Nucleotide-binding</keyword>
<dbReference type="PANTHER" id="PTHR48085">
    <property type="entry name" value="CADMIUM/ZINC-TRANSPORTING ATPASE HMA2-RELATED"/>
    <property type="match status" value="1"/>
</dbReference>
<gene>
    <name evidence="13" type="ORF">BE221DRAFT_73639</name>
</gene>
<dbReference type="AlphaFoldDB" id="A0A1Y5IFA6"/>
<dbReference type="Pfam" id="PF00702">
    <property type="entry name" value="Hydrolase"/>
    <property type="match status" value="1"/>
</dbReference>
<evidence type="ECO:0000256" key="10">
    <source>
        <dbReference type="RuleBase" id="RU362081"/>
    </source>
</evidence>
<evidence type="ECO:0000256" key="7">
    <source>
        <dbReference type="ARBA" id="ARBA00022967"/>
    </source>
</evidence>
<feature type="transmembrane region" description="Helical" evidence="10">
    <location>
        <begin position="594"/>
        <end position="624"/>
    </location>
</feature>
<evidence type="ECO:0000256" key="4">
    <source>
        <dbReference type="ARBA" id="ARBA00022723"/>
    </source>
</evidence>
<comment type="subcellular location">
    <subcellularLocation>
        <location evidence="1">Membrane</location>
        <topology evidence="1">Multi-pass membrane protein</topology>
    </subcellularLocation>
</comment>
<feature type="domain" description="HMA" evidence="12">
    <location>
        <begin position="251"/>
        <end position="317"/>
    </location>
</feature>
<dbReference type="Proteomes" id="UP000195557">
    <property type="component" value="Unassembled WGS sequence"/>
</dbReference>
<evidence type="ECO:0000256" key="3">
    <source>
        <dbReference type="ARBA" id="ARBA00022692"/>
    </source>
</evidence>
<dbReference type="InterPro" id="IPR018303">
    <property type="entry name" value="ATPase_P-typ_P_site"/>
</dbReference>
<evidence type="ECO:0000256" key="11">
    <source>
        <dbReference type="SAM" id="MobiDB-lite"/>
    </source>
</evidence>
<feature type="region of interest" description="Disordered" evidence="11">
    <location>
        <begin position="101"/>
        <end position="121"/>
    </location>
</feature>
<dbReference type="InterPro" id="IPR023214">
    <property type="entry name" value="HAD_sf"/>
</dbReference>
<reference evidence="13" key="1">
    <citation type="submission" date="2017-04" db="EMBL/GenBank/DDBJ databases">
        <title>Population genomics of picophytoplankton unveils novel chromosome hypervariability.</title>
        <authorList>
            <consortium name="DOE Joint Genome Institute"/>
            <person name="Blanc-Mathieu R."/>
            <person name="Krasovec M."/>
            <person name="Hebrard M."/>
            <person name="Yau S."/>
            <person name="Desgranges E."/>
            <person name="Martin J."/>
            <person name="Schackwitz W."/>
            <person name="Kuo A."/>
            <person name="Salin G."/>
            <person name="Donnadieu C."/>
            <person name="Desdevises Y."/>
            <person name="Sanchez-Ferandin S."/>
            <person name="Moreau H."/>
            <person name="Rivals E."/>
            <person name="Grigoriev I.V."/>
            <person name="Grimsley N."/>
            <person name="Eyre-Walker A."/>
            <person name="Piganeau G."/>
        </authorList>
    </citation>
    <scope>NUCLEOTIDE SEQUENCE [LARGE SCALE GENOMIC DNA]</scope>
    <source>
        <strain evidence="13">RCC 1115</strain>
    </source>
</reference>
<dbReference type="SFLD" id="SFLDF00027">
    <property type="entry name" value="p-type_atpase"/>
    <property type="match status" value="1"/>
</dbReference>
<dbReference type="PANTHER" id="PTHR48085:SF5">
    <property type="entry name" value="CADMIUM_ZINC-TRANSPORTING ATPASE HMA4-RELATED"/>
    <property type="match status" value="1"/>
</dbReference>
<dbReference type="GO" id="GO:0019829">
    <property type="term" value="F:ATPase-coupled monoatomic cation transmembrane transporter activity"/>
    <property type="evidence" value="ECO:0007669"/>
    <property type="project" value="InterPro"/>
</dbReference>
<dbReference type="NCBIfam" id="TIGR01525">
    <property type="entry name" value="ATPase-IB_hvy"/>
    <property type="match status" value="1"/>
</dbReference>
<dbReference type="PROSITE" id="PS50846">
    <property type="entry name" value="HMA_2"/>
    <property type="match status" value="1"/>
</dbReference>
<feature type="region of interest" description="Disordered" evidence="11">
    <location>
        <begin position="317"/>
        <end position="339"/>
    </location>
</feature>
<evidence type="ECO:0000256" key="5">
    <source>
        <dbReference type="ARBA" id="ARBA00022741"/>
    </source>
</evidence>
<dbReference type="InterPro" id="IPR059000">
    <property type="entry name" value="ATPase_P-type_domA"/>
</dbReference>
<feature type="transmembrane region" description="Helical" evidence="10">
    <location>
        <begin position="567"/>
        <end position="588"/>
    </location>
</feature>
<evidence type="ECO:0000256" key="9">
    <source>
        <dbReference type="ARBA" id="ARBA00023136"/>
    </source>
</evidence>
<proteinExistence type="inferred from homology"/>
<dbReference type="InterPro" id="IPR023299">
    <property type="entry name" value="ATPase_P-typ_cyto_dom_N"/>
</dbReference>
<evidence type="ECO:0000256" key="6">
    <source>
        <dbReference type="ARBA" id="ARBA00022840"/>
    </source>
</evidence>
<dbReference type="SFLD" id="SFLDS00003">
    <property type="entry name" value="Haloacid_Dehalogenase"/>
    <property type="match status" value="1"/>
</dbReference>
<dbReference type="GO" id="GO:0005524">
    <property type="term" value="F:ATP binding"/>
    <property type="evidence" value="ECO:0007669"/>
    <property type="project" value="UniProtKB-UniRule"/>
</dbReference>
<protein>
    <submittedName>
        <fullName evidence="13">Putative Hma1 cadmium/zinc-transporting ATPase</fullName>
    </submittedName>
</protein>
<dbReference type="FunFam" id="2.70.150.10:FF:000002">
    <property type="entry name" value="Copper-transporting ATPase 1, putative"/>
    <property type="match status" value="1"/>
</dbReference>
<evidence type="ECO:0000256" key="8">
    <source>
        <dbReference type="ARBA" id="ARBA00022989"/>
    </source>
</evidence>
<dbReference type="InterPro" id="IPR008250">
    <property type="entry name" value="ATPase_P-typ_transduc_dom_A_sf"/>
</dbReference>
<keyword evidence="3 10" id="KW-0812">Transmembrane</keyword>
<dbReference type="PRINTS" id="PR00119">
    <property type="entry name" value="CATATPASE"/>
</dbReference>
<dbReference type="InterPro" id="IPR044492">
    <property type="entry name" value="P_typ_ATPase_HD_dom"/>
</dbReference>
<dbReference type="SUPFAM" id="SSF81653">
    <property type="entry name" value="Calcium ATPase, transduction domain A"/>
    <property type="match status" value="1"/>
</dbReference>
<dbReference type="GO" id="GO:0046872">
    <property type="term" value="F:metal ion binding"/>
    <property type="evidence" value="ECO:0007669"/>
    <property type="project" value="UniProtKB-KW"/>
</dbReference>
<dbReference type="InterPro" id="IPR051014">
    <property type="entry name" value="Cation_Transport_ATPase_IB"/>
</dbReference>
<evidence type="ECO:0000313" key="13">
    <source>
        <dbReference type="EMBL" id="OUS46753.1"/>
    </source>
</evidence>
<dbReference type="eggNOG" id="KOG0207">
    <property type="taxonomic scope" value="Eukaryota"/>
</dbReference>
<dbReference type="NCBIfam" id="TIGR01494">
    <property type="entry name" value="ATPase_P-type"/>
    <property type="match status" value="2"/>
</dbReference>
<dbReference type="SUPFAM" id="SSF55008">
    <property type="entry name" value="HMA, heavy metal-associated domain"/>
    <property type="match status" value="1"/>
</dbReference>
<keyword evidence="9 10" id="KW-0472">Membrane</keyword>
<name>A0A1Y5IFA6_OSTTA</name>
<dbReference type="EMBL" id="KZ155781">
    <property type="protein sequence ID" value="OUS46753.1"/>
    <property type="molecule type" value="Genomic_DNA"/>
</dbReference>
<dbReference type="GO" id="GO:0016020">
    <property type="term" value="C:membrane"/>
    <property type="evidence" value="ECO:0007669"/>
    <property type="project" value="UniProtKB-SubCell"/>
</dbReference>
<dbReference type="SUPFAM" id="SSF81665">
    <property type="entry name" value="Calcium ATPase, transmembrane domain M"/>
    <property type="match status" value="1"/>
</dbReference>
<dbReference type="InterPro" id="IPR036412">
    <property type="entry name" value="HAD-like_sf"/>
</dbReference>
<keyword evidence="6 10" id="KW-0067">ATP-binding</keyword>
<dbReference type="Gene3D" id="2.70.150.10">
    <property type="entry name" value="Calcium-transporting ATPase, cytoplasmic transduction domain A"/>
    <property type="match status" value="1"/>
</dbReference>
<dbReference type="InterPro" id="IPR023298">
    <property type="entry name" value="ATPase_P-typ_TM_dom_sf"/>
</dbReference>
<evidence type="ECO:0000256" key="1">
    <source>
        <dbReference type="ARBA" id="ARBA00004141"/>
    </source>
</evidence>
<dbReference type="Gene3D" id="3.40.1110.10">
    <property type="entry name" value="Calcium-transporting ATPase, cytoplasmic domain N"/>
    <property type="match status" value="1"/>
</dbReference>
<dbReference type="InterPro" id="IPR001757">
    <property type="entry name" value="P_typ_ATPase"/>
</dbReference>
<feature type="compositionally biased region" description="Basic and acidic residues" evidence="11">
    <location>
        <begin position="102"/>
        <end position="121"/>
    </location>
</feature>
<evidence type="ECO:0000256" key="2">
    <source>
        <dbReference type="ARBA" id="ARBA00006024"/>
    </source>
</evidence>
<dbReference type="SFLD" id="SFLDG00002">
    <property type="entry name" value="C1.7:_P-type_atpase_like"/>
    <property type="match status" value="1"/>
</dbReference>
<organism evidence="13">
    <name type="scientific">Ostreococcus tauri</name>
    <name type="common">Marine green alga</name>
    <dbReference type="NCBI Taxonomy" id="70448"/>
    <lineage>
        <taxon>Eukaryota</taxon>
        <taxon>Viridiplantae</taxon>
        <taxon>Chlorophyta</taxon>
        <taxon>Mamiellophyceae</taxon>
        <taxon>Mamiellales</taxon>
        <taxon>Bathycoccaceae</taxon>
        <taxon>Ostreococcus</taxon>
    </lineage>
</organism>
<dbReference type="PRINTS" id="PR00120">
    <property type="entry name" value="HATPASE"/>
</dbReference>
<dbReference type="SUPFAM" id="SSF56784">
    <property type="entry name" value="HAD-like"/>
    <property type="match status" value="1"/>
</dbReference>
<dbReference type="InterPro" id="IPR006121">
    <property type="entry name" value="HMA_dom"/>
</dbReference>
<feature type="transmembrane region" description="Helical" evidence="10">
    <location>
        <begin position="345"/>
        <end position="362"/>
    </location>
</feature>
<dbReference type="InterPro" id="IPR036163">
    <property type="entry name" value="HMA_dom_sf"/>
</dbReference>
<keyword evidence="4 10" id="KW-0479">Metal-binding</keyword>
<dbReference type="PROSITE" id="PS00154">
    <property type="entry name" value="ATPASE_E1_E2"/>
    <property type="match status" value="1"/>
</dbReference>
<dbReference type="PROSITE" id="PS01229">
    <property type="entry name" value="COF_2"/>
    <property type="match status" value="1"/>
</dbReference>
<dbReference type="Gene3D" id="3.40.50.1000">
    <property type="entry name" value="HAD superfamily/HAD-like"/>
    <property type="match status" value="1"/>
</dbReference>
<dbReference type="Gene3D" id="3.30.70.100">
    <property type="match status" value="1"/>
</dbReference>
<sequence length="1052" mass="111707">MSPTGDENRSDDDTCLWCDARTPCVEQGLCLDPTVIDFTCVEFVDGFETRAGGPLDAFRSAVETLNDEQNILQLHPTEAYLIEGALVARDPVTRRWRPARAVGRDADADEKSSRHSDDSAENGRLRMLELFASIGCPPEAKEARERLIGRKCETVPHGDHVDFLVGERLVHFADAEHCGDGCSGKGMVHVEDHGSVRVLRRRRGGGKGGDYKPFLSTSAESRGAVESMGETAATIAAKLALEARGGNEPSTRTRLSVNGICCPSEVPLIHKILGKLEGVREVKVIVPTKTVLVEHAATAVSAETIVDALNAARLQAHVSDTKGPGESNSKGGRGRDGIRGNAPPLRISLGWFFFVVSLFHYIGGDAEHLEYVALGSVAVGLPEIAMKAFASFRNGVVDINTLMAIAIVGACALRDYGEAAAVVALFTLSEWLEARAMARTSRAIGAVLALRPEIARRRGDATPVAVEEIAVNDVVIVKPGEKIPLDGEIIMGASAVDESALTGESMPIQKRVGDAVYGGTVNQGGVFEVRVSCIAENSAVSRLIRLIEEAQASRSSSEVAIERFARVYTPLVILAASLVMVIQYAMGASGTEPVYLACVLLVIACPCALVLSTPVVAVSALTLCAQRGVLVKGSAHLERLGRVERIFMDKTGTLTRGSFALTSIRLVRAPRNGGDAHRPALGVGSLLRWLCALESRSSHPLANTILRGAGAAVRVAAERCTVDDFETIDGQGARATIDGKCVEVGNGDFAAERDWDESDVELTKTAKRWEKEGGTVLWVGVDGILAGVVRCDDVIRPTAAKAVADLRKMGATPEMITGDNPGAAAFVREQVGLDATRVRASLKPQDKLTIIGEAIKELENKTSKLEMRVFGRGTVAMVGDGINDAPALTAADVGVAMGVAGAAAAMETADVALMTNDLNRVVELIALGKTCVRKIRQNVTFSVTTKLIVLVLSILGYTGLWQAIAVDVGVSLLVILNGMSILRDEGKSDEDGELATVQCVGELARQQEESEREAAALIAMNVVTTDAAVKRPAPLAKLPFALPPPKVTSHRH</sequence>
<feature type="transmembrane region" description="Helical" evidence="10">
    <location>
        <begin position="939"/>
        <end position="957"/>
    </location>
</feature>
<accession>A0A1Y5IFA6</accession>
<dbReference type="Pfam" id="PF00122">
    <property type="entry name" value="E1-E2_ATPase"/>
    <property type="match status" value="1"/>
</dbReference>
<keyword evidence="8 10" id="KW-1133">Transmembrane helix</keyword>
<dbReference type="FunFam" id="3.30.70.100:FF:000022">
    <property type="entry name" value="Putative cadmium/zinc-transporting ATPase 3"/>
    <property type="match status" value="1"/>
</dbReference>
<comment type="similarity">
    <text evidence="2 10">Belongs to the cation transport ATPase (P-type) (TC 3.A.3) family. Type IB subfamily.</text>
</comment>